<dbReference type="EMBL" id="AVPK01000008">
    <property type="protein sequence ID" value="KGN36838.1"/>
    <property type="molecule type" value="Genomic_DNA"/>
</dbReference>
<name>A0A0A0JI88_9MICO</name>
<protein>
    <submittedName>
        <fullName evidence="1">Uncharacterized protein</fullName>
    </submittedName>
</protein>
<accession>A0A0A0JI88</accession>
<keyword evidence="2" id="KW-1185">Reference proteome</keyword>
<evidence type="ECO:0000313" key="2">
    <source>
        <dbReference type="Proteomes" id="UP000030011"/>
    </source>
</evidence>
<dbReference type="RefSeq" id="WP_035906139.1">
    <property type="nucleotide sequence ID" value="NZ_AVPK01000008.1"/>
</dbReference>
<comment type="caution">
    <text evidence="1">The sequence shown here is derived from an EMBL/GenBank/DDBJ whole genome shotgun (WGS) entry which is preliminary data.</text>
</comment>
<gene>
    <name evidence="1" type="ORF">N803_17190</name>
</gene>
<sequence>MVLLTVPHSCVPLLGAAAIATRLRRTPRRRILGATAATPTAIGLATLQIGSTKDRLALVVEERRARLADPVG</sequence>
<proteinExistence type="predicted"/>
<organism evidence="1 2">
    <name type="scientific">Knoellia subterranea KCTC 19937</name>
    <dbReference type="NCBI Taxonomy" id="1385521"/>
    <lineage>
        <taxon>Bacteria</taxon>
        <taxon>Bacillati</taxon>
        <taxon>Actinomycetota</taxon>
        <taxon>Actinomycetes</taxon>
        <taxon>Micrococcales</taxon>
        <taxon>Intrasporangiaceae</taxon>
        <taxon>Knoellia</taxon>
    </lineage>
</organism>
<dbReference type="Proteomes" id="UP000030011">
    <property type="component" value="Unassembled WGS sequence"/>
</dbReference>
<dbReference type="AlphaFoldDB" id="A0A0A0JI88"/>
<evidence type="ECO:0000313" key="1">
    <source>
        <dbReference type="EMBL" id="KGN36838.1"/>
    </source>
</evidence>
<reference evidence="1 2" key="1">
    <citation type="submission" date="2013-08" db="EMBL/GenBank/DDBJ databases">
        <title>The genome sequence of Knoellia subterranea.</title>
        <authorList>
            <person name="Zhu W."/>
            <person name="Wang G."/>
        </authorList>
    </citation>
    <scope>NUCLEOTIDE SEQUENCE [LARGE SCALE GENOMIC DNA]</scope>
    <source>
        <strain evidence="1 2">KCTC 19937</strain>
    </source>
</reference>